<dbReference type="Gene3D" id="3.40.50.1820">
    <property type="entry name" value="alpha/beta hydrolase"/>
    <property type="match status" value="1"/>
</dbReference>
<organism evidence="2 3">
    <name type="scientific">Chryseobacterium soli</name>
    <dbReference type="NCBI Taxonomy" id="445961"/>
    <lineage>
        <taxon>Bacteria</taxon>
        <taxon>Pseudomonadati</taxon>
        <taxon>Bacteroidota</taxon>
        <taxon>Flavobacteriia</taxon>
        <taxon>Flavobacteriales</taxon>
        <taxon>Weeksellaceae</taxon>
        <taxon>Chryseobacterium group</taxon>
        <taxon>Chryseobacterium</taxon>
    </lineage>
</organism>
<reference evidence="2 3" key="1">
    <citation type="submission" date="2014-07" db="EMBL/GenBank/DDBJ databases">
        <title>Genome of Chryseobacterium soli DSM 19298.</title>
        <authorList>
            <person name="Stropko S.J."/>
            <person name="Pipes S.E."/>
            <person name="Newman J."/>
        </authorList>
    </citation>
    <scope>NUCLEOTIDE SEQUENCE [LARGE SCALE GENOMIC DNA]</scope>
    <source>
        <strain evidence="2 3">DSM 19298</strain>
    </source>
</reference>
<dbReference type="EMBL" id="JPRH01000007">
    <property type="protein sequence ID" value="KFF11253.1"/>
    <property type="molecule type" value="Genomic_DNA"/>
</dbReference>
<feature type="domain" description="AB hydrolase-1" evidence="1">
    <location>
        <begin position="57"/>
        <end position="323"/>
    </location>
</feature>
<dbReference type="Proteomes" id="UP000028705">
    <property type="component" value="Unassembled WGS sequence"/>
</dbReference>
<evidence type="ECO:0000259" key="1">
    <source>
        <dbReference type="Pfam" id="PF00561"/>
    </source>
</evidence>
<dbReference type="InterPro" id="IPR029058">
    <property type="entry name" value="AB_hydrolase_fold"/>
</dbReference>
<dbReference type="Pfam" id="PF00561">
    <property type="entry name" value="Abhydrolase_1"/>
    <property type="match status" value="1"/>
</dbReference>
<dbReference type="AlphaFoldDB" id="A0A086A3I9"/>
<evidence type="ECO:0000313" key="2">
    <source>
        <dbReference type="EMBL" id="KFF11253.1"/>
    </source>
</evidence>
<evidence type="ECO:0000313" key="3">
    <source>
        <dbReference type="Proteomes" id="UP000028705"/>
    </source>
</evidence>
<dbReference type="InterPro" id="IPR000073">
    <property type="entry name" value="AB_hydrolase_1"/>
</dbReference>
<dbReference type="RefSeq" id="WP_034713139.1">
    <property type="nucleotide sequence ID" value="NZ_JPRH01000007.1"/>
</dbReference>
<keyword evidence="3" id="KW-1185">Reference proteome</keyword>
<accession>A0A086A3I9</accession>
<keyword evidence="2" id="KW-0378">Hydrolase</keyword>
<dbReference type="STRING" id="445961.IW15_15975"/>
<dbReference type="GO" id="GO:0016787">
    <property type="term" value="F:hydrolase activity"/>
    <property type="evidence" value="ECO:0007669"/>
    <property type="project" value="UniProtKB-KW"/>
</dbReference>
<dbReference type="OrthoDB" id="9780134at2"/>
<dbReference type="SUPFAM" id="SSF53474">
    <property type="entry name" value="alpha/beta-Hydrolases"/>
    <property type="match status" value="1"/>
</dbReference>
<sequence length="340" mass="39099">MKKIIYISTLFMLINNIAMAQISNFYKKEYFIESTDNVQLQIKEIYDVQNLNVNILPLIMVHGGGPDAITSFDLDTEFPSFAEELASKGIHLFLLNIRGWGKSTLPEYNLSNKNLIIGNVDEASADIQSALNWISAEFKYQKINLFGWATGGHWISYAAIKNPSKVNSIISLNSLYAINGNWSSHKFYASPDDNMKYNKSSLFRETPKETLTASWTNTIPVQDKTKWRNPIIEEAYKKQACQYGIDTNVFKVPGGFQEESFYMALGKKYWNAKNISVPTMVIRSEYDFWSREIDLIAFKDDFPNDIRSEFKTIKGTHYLFLDKDDKGKKELIDLILKFIE</sequence>
<proteinExistence type="predicted"/>
<name>A0A086A3I9_9FLAO</name>
<dbReference type="eggNOG" id="COG2267">
    <property type="taxonomic scope" value="Bacteria"/>
</dbReference>
<comment type="caution">
    <text evidence="2">The sequence shown here is derived from an EMBL/GenBank/DDBJ whole genome shotgun (WGS) entry which is preliminary data.</text>
</comment>
<protein>
    <submittedName>
        <fullName evidence="2">Alpha/beta hydrolase</fullName>
    </submittedName>
</protein>
<gene>
    <name evidence="2" type="ORF">IW15_15975</name>
</gene>